<evidence type="ECO:0000256" key="1">
    <source>
        <dbReference type="ARBA" id="ARBA00006890"/>
    </source>
</evidence>
<dbReference type="SUPFAM" id="SSF53448">
    <property type="entry name" value="Nucleotide-diphospho-sugar transferases"/>
    <property type="match status" value="1"/>
</dbReference>
<dbReference type="AlphaFoldDB" id="A0A2R7Y154"/>
<proteinExistence type="inferred from homology"/>
<dbReference type="PANTHER" id="PTHR43197">
    <property type="entry name" value="UTP--GLUCOSE-1-PHOSPHATE URIDYLYLTRANSFERASE"/>
    <property type="match status" value="1"/>
</dbReference>
<dbReference type="EMBL" id="NDWU01000022">
    <property type="protein sequence ID" value="PUA31218.1"/>
    <property type="molecule type" value="Genomic_DNA"/>
</dbReference>
<dbReference type="Pfam" id="PF00483">
    <property type="entry name" value="NTP_transferase"/>
    <property type="match status" value="1"/>
</dbReference>
<accession>A0A2R7Y154</accession>
<dbReference type="InterPro" id="IPR005771">
    <property type="entry name" value="GalU_uridylyltTrfase_bac/arc"/>
</dbReference>
<evidence type="ECO:0000313" key="8">
    <source>
        <dbReference type="Proteomes" id="UP000244066"/>
    </source>
</evidence>
<dbReference type="InterPro" id="IPR029044">
    <property type="entry name" value="Nucleotide-diphossugar_trans"/>
</dbReference>
<name>A0A2R7Y154_9ARCH</name>
<comment type="similarity">
    <text evidence="1">Belongs to the UDPGP type 2 family.</text>
</comment>
<dbReference type="Proteomes" id="UP000244066">
    <property type="component" value="Unassembled WGS sequence"/>
</dbReference>
<feature type="domain" description="Nucleotidyl transferase" evidence="6">
    <location>
        <begin position="2"/>
        <end position="271"/>
    </location>
</feature>
<comment type="catalytic activity">
    <reaction evidence="5">
        <text>alpha-D-glucose 1-phosphate + UTP + H(+) = UDP-alpha-D-glucose + diphosphate</text>
        <dbReference type="Rhea" id="RHEA:19889"/>
        <dbReference type="ChEBI" id="CHEBI:15378"/>
        <dbReference type="ChEBI" id="CHEBI:33019"/>
        <dbReference type="ChEBI" id="CHEBI:46398"/>
        <dbReference type="ChEBI" id="CHEBI:58601"/>
        <dbReference type="ChEBI" id="CHEBI:58885"/>
        <dbReference type="EC" id="2.7.7.9"/>
    </reaction>
</comment>
<comment type="caution">
    <text evidence="7">The sequence shown here is derived from an EMBL/GenBank/DDBJ whole genome shotgun (WGS) entry which is preliminary data.</text>
</comment>
<sequence>MKAVLPAAGLGTRLLPITKELPKEMLPIFVRSADEGLCLKPMIQAVYEQLYDFGFREFVIVVGRGKRAIEDHFTPDRGFIDLLRMKNKHSLAAELESFYNKILTSNIVFVNQPEPRGFGDAVLAARPVIDGPFLLHAGDTYIISKGDEHLKRLFDVHKRFNADATLLIQYVEDPRAYGVVEGDEVSEGVTLVRSLEEKPERPKTNLAIMPIYIFDSVIFKALEVTKPGKGGEIQLTDAIQKLVDWGLKVYAVRLRPDEQRLDIGTPQTCWESLTISYNYFKKE</sequence>
<keyword evidence="4" id="KW-0548">Nucleotidyltransferase</keyword>
<dbReference type="GO" id="GO:0003983">
    <property type="term" value="F:UTP:glucose-1-phosphate uridylyltransferase activity"/>
    <property type="evidence" value="ECO:0007669"/>
    <property type="project" value="UniProtKB-EC"/>
</dbReference>
<evidence type="ECO:0000259" key="6">
    <source>
        <dbReference type="Pfam" id="PF00483"/>
    </source>
</evidence>
<dbReference type="EC" id="2.7.7.9" evidence="2"/>
<dbReference type="PANTHER" id="PTHR43197:SF1">
    <property type="entry name" value="UTP--GLUCOSE-1-PHOSPHATE URIDYLYLTRANSFERASE"/>
    <property type="match status" value="1"/>
</dbReference>
<dbReference type="Gene3D" id="3.90.550.10">
    <property type="entry name" value="Spore Coat Polysaccharide Biosynthesis Protein SpsA, Chain A"/>
    <property type="match status" value="1"/>
</dbReference>
<evidence type="ECO:0000256" key="5">
    <source>
        <dbReference type="ARBA" id="ARBA00048128"/>
    </source>
</evidence>
<gene>
    <name evidence="7" type="ORF">B9J98_07100</name>
</gene>
<evidence type="ECO:0000256" key="3">
    <source>
        <dbReference type="ARBA" id="ARBA00022679"/>
    </source>
</evidence>
<reference evidence="7 8" key="1">
    <citation type="submission" date="2017-04" db="EMBL/GenBank/DDBJ databases">
        <title>Draft Aigarchaeota genome from a New Zealand hot spring.</title>
        <authorList>
            <person name="Reysenbach A.-L."/>
            <person name="Donaho J.A."/>
            <person name="Gerhart J."/>
            <person name="Kelley J.F."/>
            <person name="Kouba K."/>
            <person name="Podar M."/>
            <person name="Stott M."/>
        </authorList>
    </citation>
    <scope>NUCLEOTIDE SEQUENCE [LARGE SCALE GENOMIC DNA]</scope>
    <source>
        <strain evidence="7">NZ13_MG1</strain>
    </source>
</reference>
<evidence type="ECO:0000256" key="4">
    <source>
        <dbReference type="ARBA" id="ARBA00022695"/>
    </source>
</evidence>
<keyword evidence="3" id="KW-0808">Transferase</keyword>
<dbReference type="GO" id="GO:0006011">
    <property type="term" value="P:UDP-alpha-D-glucose metabolic process"/>
    <property type="evidence" value="ECO:0007669"/>
    <property type="project" value="InterPro"/>
</dbReference>
<dbReference type="InterPro" id="IPR005835">
    <property type="entry name" value="NTP_transferase_dom"/>
</dbReference>
<evidence type="ECO:0000313" key="7">
    <source>
        <dbReference type="EMBL" id="PUA31218.1"/>
    </source>
</evidence>
<evidence type="ECO:0000256" key="2">
    <source>
        <dbReference type="ARBA" id="ARBA00012415"/>
    </source>
</evidence>
<protein>
    <recommendedName>
        <fullName evidence="2">UTP--glucose-1-phosphate uridylyltransferase</fullName>
        <ecNumber evidence="2">2.7.7.9</ecNumber>
    </recommendedName>
</protein>
<organism evidence="7 8">
    <name type="scientific">Candidatus Terraquivivens tikiterensis</name>
    <dbReference type="NCBI Taxonomy" id="1980982"/>
    <lineage>
        <taxon>Archaea</taxon>
        <taxon>Nitrososphaerota</taxon>
        <taxon>Candidatus Wolframiiraptoraceae</taxon>
        <taxon>Candidatus Terraquivivens</taxon>
    </lineage>
</organism>